<sequence length="142" mass="15572">MSGGDSEVWHRQRSAATSGSCRNLELVSKRCQVAVVRSGIGDARQRPLVGGRDGSLLLTDWKRLPRSKEMAELEGLEVDVAGTTLSVSDHMWVWKGSSSGLFLVSSLRGLMVLNQGANCSMADFQWISGHKIYVSDYSRQRG</sequence>
<accession>A0AA35VL03</accession>
<name>A0AA35VL03_LACSI</name>
<organism evidence="1 2">
    <name type="scientific">Lactuca saligna</name>
    <name type="common">Willowleaf lettuce</name>
    <dbReference type="NCBI Taxonomy" id="75948"/>
    <lineage>
        <taxon>Eukaryota</taxon>
        <taxon>Viridiplantae</taxon>
        <taxon>Streptophyta</taxon>
        <taxon>Embryophyta</taxon>
        <taxon>Tracheophyta</taxon>
        <taxon>Spermatophyta</taxon>
        <taxon>Magnoliopsida</taxon>
        <taxon>eudicotyledons</taxon>
        <taxon>Gunneridae</taxon>
        <taxon>Pentapetalae</taxon>
        <taxon>asterids</taxon>
        <taxon>campanulids</taxon>
        <taxon>Asterales</taxon>
        <taxon>Asteraceae</taxon>
        <taxon>Cichorioideae</taxon>
        <taxon>Cichorieae</taxon>
        <taxon>Lactucinae</taxon>
        <taxon>Lactuca</taxon>
    </lineage>
</organism>
<proteinExistence type="predicted"/>
<reference evidence="1" key="1">
    <citation type="submission" date="2023-04" db="EMBL/GenBank/DDBJ databases">
        <authorList>
            <person name="Vijverberg K."/>
            <person name="Xiong W."/>
            <person name="Schranz E."/>
        </authorList>
    </citation>
    <scope>NUCLEOTIDE SEQUENCE</scope>
</reference>
<dbReference type="EMBL" id="OX465086">
    <property type="protein sequence ID" value="CAI9262932.1"/>
    <property type="molecule type" value="Genomic_DNA"/>
</dbReference>
<evidence type="ECO:0000313" key="2">
    <source>
        <dbReference type="Proteomes" id="UP001177003"/>
    </source>
</evidence>
<dbReference type="Proteomes" id="UP001177003">
    <property type="component" value="Chromosome 0"/>
</dbReference>
<evidence type="ECO:0000313" key="1">
    <source>
        <dbReference type="EMBL" id="CAI9262932.1"/>
    </source>
</evidence>
<gene>
    <name evidence="1" type="ORF">LSALG_LOCUS3648</name>
</gene>
<protein>
    <submittedName>
        <fullName evidence="1">Uncharacterized protein</fullName>
    </submittedName>
</protein>
<dbReference type="AlphaFoldDB" id="A0AA35VL03"/>
<keyword evidence="2" id="KW-1185">Reference proteome</keyword>